<accession>A0A329RYI7</accession>
<dbReference type="STRING" id="29920.A0A329RYI7"/>
<dbReference type="PANTHER" id="PTHR37067:SF3">
    <property type="entry name" value="PX DOMAIN-CONTAINING PROTEIN"/>
    <property type="match status" value="1"/>
</dbReference>
<comment type="caution">
    <text evidence="1">The sequence shown here is derived from an EMBL/GenBank/DDBJ whole genome shotgun (WGS) entry which is preliminary data.</text>
</comment>
<dbReference type="OrthoDB" id="112786at2759"/>
<keyword evidence="2" id="KW-1185">Reference proteome</keyword>
<proteinExistence type="predicted"/>
<dbReference type="VEuPathDB" id="FungiDB:PC110_g13998"/>
<evidence type="ECO:0000313" key="1">
    <source>
        <dbReference type="EMBL" id="RAW29641.1"/>
    </source>
</evidence>
<dbReference type="PANTHER" id="PTHR37067">
    <property type="entry name" value="PX DOMAIN-CONTAINING PROTEIN"/>
    <property type="match status" value="1"/>
</dbReference>
<dbReference type="AlphaFoldDB" id="A0A329RYI7"/>
<gene>
    <name evidence="1" type="ORF">PC110_g13998</name>
</gene>
<sequence>MALRQWNQSPCVSNGEGAVVCSELGMVDILYALREAARETNVVFVSLQGLSTLVKQQEDRFDGLTTRLVNMCDAVGPMSTADIKPLGPDKYDVNGSFAISHLVAEKYVMNLDLWVCKNMQSLTKVQRETVVTAVARMYFLAISSIHTLIQTSEATPLVTPKELVATTLVELSATIDSNRDRVVQNYGEAGIDKIGQEFKRLCRDYDTKKPIAAKIDSFDHRLASFKEMWQLGDAATLYPTLASFVAALPRCSSILPPSRQTSR</sequence>
<dbReference type="EMBL" id="MJFZ01000415">
    <property type="protein sequence ID" value="RAW29641.1"/>
    <property type="molecule type" value="Genomic_DNA"/>
</dbReference>
<evidence type="ECO:0000313" key="2">
    <source>
        <dbReference type="Proteomes" id="UP000251314"/>
    </source>
</evidence>
<organism evidence="1 2">
    <name type="scientific">Phytophthora cactorum</name>
    <dbReference type="NCBI Taxonomy" id="29920"/>
    <lineage>
        <taxon>Eukaryota</taxon>
        <taxon>Sar</taxon>
        <taxon>Stramenopiles</taxon>
        <taxon>Oomycota</taxon>
        <taxon>Peronosporomycetes</taxon>
        <taxon>Peronosporales</taxon>
        <taxon>Peronosporaceae</taxon>
        <taxon>Phytophthora</taxon>
    </lineage>
</organism>
<dbReference type="Proteomes" id="UP000251314">
    <property type="component" value="Unassembled WGS sequence"/>
</dbReference>
<protein>
    <submittedName>
        <fullName evidence="1">Uncharacterized protein</fullName>
    </submittedName>
</protein>
<reference evidence="1 2" key="1">
    <citation type="submission" date="2018-01" db="EMBL/GenBank/DDBJ databases">
        <title>Draft genome of the strawberry crown rot pathogen Phytophthora cactorum.</title>
        <authorList>
            <person name="Armitage A.D."/>
            <person name="Lysoe E."/>
            <person name="Nellist C.F."/>
            <person name="Harrison R.J."/>
            <person name="Brurberg M.B."/>
        </authorList>
    </citation>
    <scope>NUCLEOTIDE SEQUENCE [LARGE SCALE GENOMIC DNA]</scope>
    <source>
        <strain evidence="1 2">10300</strain>
    </source>
</reference>
<name>A0A329RYI7_9STRA</name>